<dbReference type="InterPro" id="IPR029061">
    <property type="entry name" value="THDP-binding"/>
</dbReference>
<protein>
    <recommendedName>
        <fullName evidence="5">Transketolase N-terminal domain-containing protein</fullName>
    </recommendedName>
</protein>
<dbReference type="Pfam" id="PF00456">
    <property type="entry name" value="Transketolase_N"/>
    <property type="match status" value="1"/>
</dbReference>
<dbReference type="PANTHER" id="PTHR43522">
    <property type="entry name" value="TRANSKETOLASE"/>
    <property type="match status" value="1"/>
</dbReference>
<dbReference type="Proteomes" id="UP001234811">
    <property type="component" value="Unassembled WGS sequence"/>
</dbReference>
<dbReference type="GO" id="GO:0046872">
    <property type="term" value="F:metal ion binding"/>
    <property type="evidence" value="ECO:0007669"/>
    <property type="project" value="UniProtKB-KW"/>
</dbReference>
<dbReference type="InterPro" id="IPR033247">
    <property type="entry name" value="Transketolase_fam"/>
</dbReference>
<dbReference type="PANTHER" id="PTHR43522:SF2">
    <property type="entry name" value="TRANSKETOLASE 1-RELATED"/>
    <property type="match status" value="1"/>
</dbReference>
<comment type="cofactor">
    <cofactor evidence="1">
        <name>thiamine diphosphate</name>
        <dbReference type="ChEBI" id="CHEBI:58937"/>
    </cofactor>
</comment>
<reference evidence="6 7" key="1">
    <citation type="submission" date="2023-07" db="EMBL/GenBank/DDBJ databases">
        <title>Pathogens genome sequencing project 196.</title>
        <authorList>
            <person name="Cao X."/>
        </authorList>
    </citation>
    <scope>NUCLEOTIDE SEQUENCE [LARGE SCALE GENOMIC DNA]</scope>
    <source>
        <strain evidence="6 7">SM41</strain>
    </source>
</reference>
<evidence type="ECO:0000256" key="1">
    <source>
        <dbReference type="ARBA" id="ARBA00001964"/>
    </source>
</evidence>
<dbReference type="SUPFAM" id="SSF52518">
    <property type="entry name" value="Thiamin diphosphate-binding fold (THDP-binding)"/>
    <property type="match status" value="1"/>
</dbReference>
<keyword evidence="3" id="KW-0479">Metal-binding</keyword>
<evidence type="ECO:0000259" key="5">
    <source>
        <dbReference type="Pfam" id="PF00456"/>
    </source>
</evidence>
<dbReference type="GO" id="GO:0016740">
    <property type="term" value="F:transferase activity"/>
    <property type="evidence" value="ECO:0007669"/>
    <property type="project" value="UniProtKB-KW"/>
</dbReference>
<dbReference type="AlphaFoldDB" id="A0ABD5BFE1"/>
<dbReference type="InterPro" id="IPR049557">
    <property type="entry name" value="Transketolase_CS"/>
</dbReference>
<feature type="domain" description="Transketolase N-terminal" evidence="5">
    <location>
        <begin position="4"/>
        <end position="44"/>
    </location>
</feature>
<dbReference type="RefSeq" id="WP_154635249.1">
    <property type="nucleotide sequence ID" value="NZ_FCGS01000010.1"/>
</dbReference>
<keyword evidence="4" id="KW-0786">Thiamine pyrophosphate</keyword>
<feature type="non-terminal residue" evidence="6">
    <location>
        <position position="45"/>
    </location>
</feature>
<sequence length="45" mass="4874">MSSRKELANAIRALSMDAVQKANSGHPGAPMGMADIAEVLWRDYL</sequence>
<comment type="caution">
    <text evidence="6">The sequence shown here is derived from an EMBL/GenBank/DDBJ whole genome shotgun (WGS) entry which is preliminary data.</text>
</comment>
<dbReference type="InterPro" id="IPR005474">
    <property type="entry name" value="Transketolase_N"/>
</dbReference>
<dbReference type="EMBL" id="JAVIPQ010000118">
    <property type="protein sequence ID" value="MDQ9555138.1"/>
    <property type="molecule type" value="Genomic_DNA"/>
</dbReference>
<gene>
    <name evidence="6" type="ORF">RF091_06325</name>
</gene>
<organism evidence="6 7">
    <name type="scientific">Serratia marcescens</name>
    <dbReference type="NCBI Taxonomy" id="615"/>
    <lineage>
        <taxon>Bacteria</taxon>
        <taxon>Pseudomonadati</taxon>
        <taxon>Pseudomonadota</taxon>
        <taxon>Gammaproteobacteria</taxon>
        <taxon>Enterobacterales</taxon>
        <taxon>Yersiniaceae</taxon>
        <taxon>Serratia</taxon>
    </lineage>
</organism>
<proteinExistence type="predicted"/>
<accession>A0ABD5BFE1</accession>
<dbReference type="Gene3D" id="3.40.50.970">
    <property type="match status" value="1"/>
</dbReference>
<evidence type="ECO:0000256" key="4">
    <source>
        <dbReference type="ARBA" id="ARBA00023052"/>
    </source>
</evidence>
<evidence type="ECO:0000313" key="7">
    <source>
        <dbReference type="Proteomes" id="UP001234811"/>
    </source>
</evidence>
<evidence type="ECO:0000313" key="6">
    <source>
        <dbReference type="EMBL" id="MDQ9555138.1"/>
    </source>
</evidence>
<evidence type="ECO:0000256" key="2">
    <source>
        <dbReference type="ARBA" id="ARBA00022679"/>
    </source>
</evidence>
<name>A0ABD5BFE1_SERMA</name>
<keyword evidence="2" id="KW-0808">Transferase</keyword>
<evidence type="ECO:0000256" key="3">
    <source>
        <dbReference type="ARBA" id="ARBA00022723"/>
    </source>
</evidence>
<dbReference type="PROSITE" id="PS00801">
    <property type="entry name" value="TRANSKETOLASE_1"/>
    <property type="match status" value="1"/>
</dbReference>